<proteinExistence type="predicted"/>
<dbReference type="Proteomes" id="UP000267804">
    <property type="component" value="Chromosome"/>
</dbReference>
<dbReference type="GO" id="GO:0003677">
    <property type="term" value="F:DNA binding"/>
    <property type="evidence" value="ECO:0007669"/>
    <property type="project" value="UniProtKB-UniRule"/>
</dbReference>
<dbReference type="InterPro" id="IPR007159">
    <property type="entry name" value="SpoVT-AbrB_dom"/>
</dbReference>
<dbReference type="Pfam" id="PF04014">
    <property type="entry name" value="MazE_antitoxin"/>
    <property type="match status" value="1"/>
</dbReference>
<feature type="domain" description="SpoVT-AbrB" evidence="3">
    <location>
        <begin position="1"/>
        <end position="43"/>
    </location>
</feature>
<dbReference type="SUPFAM" id="SSF89447">
    <property type="entry name" value="AbrB/MazE/MraZ-like"/>
    <property type="match status" value="1"/>
</dbReference>
<evidence type="ECO:0000313" key="5">
    <source>
        <dbReference type="Proteomes" id="UP000267804"/>
    </source>
</evidence>
<dbReference type="RefSeq" id="WP_120570691.1">
    <property type="nucleotide sequence ID" value="NZ_CP024087.1"/>
</dbReference>
<accession>A0A386WMD8</accession>
<keyword evidence="1" id="KW-0238">DNA-binding</keyword>
<feature type="region of interest" description="Disordered" evidence="2">
    <location>
        <begin position="45"/>
        <end position="78"/>
    </location>
</feature>
<feature type="compositionally biased region" description="Low complexity" evidence="2">
    <location>
        <begin position="54"/>
        <end position="65"/>
    </location>
</feature>
<protein>
    <submittedName>
        <fullName evidence="4">AbrB family transcriptional regulator</fullName>
    </submittedName>
</protein>
<dbReference type="Gene3D" id="2.10.260.10">
    <property type="match status" value="1"/>
</dbReference>
<dbReference type="InterPro" id="IPR037914">
    <property type="entry name" value="SpoVT-AbrB_sf"/>
</dbReference>
<evidence type="ECO:0000256" key="1">
    <source>
        <dbReference type="PROSITE-ProRule" id="PRU01076"/>
    </source>
</evidence>
<feature type="compositionally biased region" description="Polar residues" evidence="2">
    <location>
        <begin position="66"/>
        <end position="78"/>
    </location>
</feature>
<sequence>MRLNSKGEVTIPAELRARLNLHEGDEVDVIEEGGALRTRPVSWPARRTRGTGRVGVPSVRRSPTSTSARTQRSAATVC</sequence>
<evidence type="ECO:0000259" key="3">
    <source>
        <dbReference type="PROSITE" id="PS51740"/>
    </source>
</evidence>
<dbReference type="AlphaFoldDB" id="A0A386WMD8"/>
<evidence type="ECO:0000313" key="4">
    <source>
        <dbReference type="EMBL" id="AYF28590.1"/>
    </source>
</evidence>
<dbReference type="KEGG" id="mtua:CSH63_14235"/>
<name>A0A386WMD8_9ACTN</name>
<dbReference type="PROSITE" id="PS51740">
    <property type="entry name" value="SPOVT_ABRB"/>
    <property type="match status" value="1"/>
</dbReference>
<dbReference type="SMART" id="SM00966">
    <property type="entry name" value="SpoVT_AbrB"/>
    <property type="match status" value="1"/>
</dbReference>
<dbReference type="EMBL" id="CP024087">
    <property type="protein sequence ID" value="AYF28590.1"/>
    <property type="molecule type" value="Genomic_DNA"/>
</dbReference>
<gene>
    <name evidence="4" type="ORF">CSH63_14235</name>
</gene>
<evidence type="ECO:0000256" key="2">
    <source>
        <dbReference type="SAM" id="MobiDB-lite"/>
    </source>
</evidence>
<organism evidence="4 5">
    <name type="scientific">Micromonospora tulbaghiae</name>
    <dbReference type="NCBI Taxonomy" id="479978"/>
    <lineage>
        <taxon>Bacteria</taxon>
        <taxon>Bacillati</taxon>
        <taxon>Actinomycetota</taxon>
        <taxon>Actinomycetes</taxon>
        <taxon>Micromonosporales</taxon>
        <taxon>Micromonosporaceae</taxon>
        <taxon>Micromonospora</taxon>
    </lineage>
</organism>
<reference evidence="4 5" key="1">
    <citation type="submission" date="2017-10" db="EMBL/GenBank/DDBJ databases">
        <title>Integration of genomic and chemical information greatly accelerates assignment of the full stereostructure of myelolactone, a potent inhibitor of myeloma from a marine-derived Micromonospora.</title>
        <authorList>
            <person name="Kim M.C."/>
            <person name="Machado H."/>
            <person name="Jensen P.R."/>
            <person name="Fenical W."/>
        </authorList>
    </citation>
    <scope>NUCLEOTIDE SEQUENCE [LARGE SCALE GENOMIC DNA]</scope>
    <source>
        <strain evidence="4 5">CNY-010</strain>
    </source>
</reference>
<dbReference type="NCBIfam" id="TIGR01439">
    <property type="entry name" value="lp_hng_hel_AbrB"/>
    <property type="match status" value="1"/>
</dbReference>